<dbReference type="Proteomes" id="UP000187406">
    <property type="component" value="Unassembled WGS sequence"/>
</dbReference>
<dbReference type="PRINTS" id="PR00625">
    <property type="entry name" value="JDOMAIN"/>
</dbReference>
<organism evidence="2 3">
    <name type="scientific">Cephalotus follicularis</name>
    <name type="common">Albany pitcher plant</name>
    <dbReference type="NCBI Taxonomy" id="3775"/>
    <lineage>
        <taxon>Eukaryota</taxon>
        <taxon>Viridiplantae</taxon>
        <taxon>Streptophyta</taxon>
        <taxon>Embryophyta</taxon>
        <taxon>Tracheophyta</taxon>
        <taxon>Spermatophyta</taxon>
        <taxon>Magnoliopsida</taxon>
        <taxon>eudicotyledons</taxon>
        <taxon>Gunneridae</taxon>
        <taxon>Pentapetalae</taxon>
        <taxon>rosids</taxon>
        <taxon>fabids</taxon>
        <taxon>Oxalidales</taxon>
        <taxon>Cephalotaceae</taxon>
        <taxon>Cephalotus</taxon>
    </lineage>
</organism>
<reference evidence="3" key="1">
    <citation type="submission" date="2016-04" db="EMBL/GenBank/DDBJ databases">
        <title>Cephalotus genome sequencing.</title>
        <authorList>
            <person name="Fukushima K."/>
            <person name="Hasebe M."/>
            <person name="Fang X."/>
        </authorList>
    </citation>
    <scope>NUCLEOTIDE SEQUENCE [LARGE SCALE GENOMIC DNA]</scope>
    <source>
        <strain evidence="3">cv. St1</strain>
    </source>
</reference>
<evidence type="ECO:0000259" key="1">
    <source>
        <dbReference type="PROSITE" id="PS50076"/>
    </source>
</evidence>
<accession>A0A1Q3C3J5</accession>
<dbReference type="InterPro" id="IPR036869">
    <property type="entry name" value="J_dom_sf"/>
</dbReference>
<protein>
    <submittedName>
        <fullName evidence="2">DnaJ domain-containing protein</fullName>
    </submittedName>
</protein>
<evidence type="ECO:0000313" key="2">
    <source>
        <dbReference type="EMBL" id="GAV74786.1"/>
    </source>
</evidence>
<dbReference type="PROSITE" id="PS00636">
    <property type="entry name" value="DNAJ_1"/>
    <property type="match status" value="1"/>
</dbReference>
<comment type="caution">
    <text evidence="2">The sequence shown here is derived from an EMBL/GenBank/DDBJ whole genome shotgun (WGS) entry which is preliminary data.</text>
</comment>
<dbReference type="OrthoDB" id="445556at2759"/>
<dbReference type="PROSITE" id="PS50076">
    <property type="entry name" value="DNAJ_2"/>
    <property type="match status" value="1"/>
</dbReference>
<gene>
    <name evidence="2" type="ORF">CFOL_v3_18266</name>
</gene>
<dbReference type="Gene3D" id="1.10.287.110">
    <property type="entry name" value="DnaJ domain"/>
    <property type="match status" value="1"/>
</dbReference>
<name>A0A1Q3C3J5_CEPFO</name>
<dbReference type="AlphaFoldDB" id="A0A1Q3C3J5"/>
<dbReference type="SUPFAM" id="SSF46565">
    <property type="entry name" value="Chaperone J-domain"/>
    <property type="match status" value="1"/>
</dbReference>
<dbReference type="InterPro" id="IPR018253">
    <property type="entry name" value="DnaJ_domain_CS"/>
</dbReference>
<evidence type="ECO:0000313" key="3">
    <source>
        <dbReference type="Proteomes" id="UP000187406"/>
    </source>
</evidence>
<dbReference type="PANTHER" id="PTHR45432:SF2">
    <property type="entry name" value="CHAPERONE PROTEIN DNAJ 11, CHLOROPLASTIC"/>
    <property type="match status" value="1"/>
</dbReference>
<dbReference type="InParanoid" id="A0A1Q3C3J5"/>
<dbReference type="PANTHER" id="PTHR45432">
    <property type="entry name" value="CHAPERONE PROTEIN DNAJ 11, CHLOROPLASTIC-LIKE"/>
    <property type="match status" value="1"/>
</dbReference>
<dbReference type="STRING" id="3775.A0A1Q3C3J5"/>
<feature type="domain" description="J" evidence="1">
    <location>
        <begin position="54"/>
        <end position="119"/>
    </location>
</feature>
<dbReference type="CDD" id="cd06257">
    <property type="entry name" value="DnaJ"/>
    <property type="match status" value="1"/>
</dbReference>
<dbReference type="FunCoup" id="A0A1Q3C3J5">
    <property type="interactions" value="322"/>
</dbReference>
<dbReference type="SMART" id="SM00271">
    <property type="entry name" value="DnaJ"/>
    <property type="match status" value="1"/>
</dbReference>
<sequence length="148" mass="16415">MQGTLTPSLPATLNFRPKSVFPRRPSRLSATAAVRTFSESTATFDREKSGACTSLYEVLRIRRNATPTEIKTAYRSLAKMYHPDLSGPGGSDGRDFMEIHNAYETLSDPAARAMYDLSIGVGIGPDIGRARSGFGFYPSRRWETDQCW</sequence>
<dbReference type="Pfam" id="PF00226">
    <property type="entry name" value="DnaJ"/>
    <property type="match status" value="1"/>
</dbReference>
<dbReference type="EMBL" id="BDDD01001274">
    <property type="protein sequence ID" value="GAV74786.1"/>
    <property type="molecule type" value="Genomic_DNA"/>
</dbReference>
<dbReference type="InterPro" id="IPR001623">
    <property type="entry name" value="DnaJ_domain"/>
</dbReference>
<keyword evidence="3" id="KW-1185">Reference proteome</keyword>
<proteinExistence type="predicted"/>